<gene>
    <name evidence="3" type="ORF">ACFQZJ_15170</name>
</gene>
<dbReference type="EMBL" id="JBHTHY010000014">
    <property type="protein sequence ID" value="MFD0798811.1"/>
    <property type="molecule type" value="Genomic_DNA"/>
</dbReference>
<keyword evidence="2" id="KW-0812">Transmembrane</keyword>
<feature type="transmembrane region" description="Helical" evidence="2">
    <location>
        <begin position="122"/>
        <end position="141"/>
    </location>
</feature>
<evidence type="ECO:0000256" key="1">
    <source>
        <dbReference type="SAM" id="MobiDB-lite"/>
    </source>
</evidence>
<feature type="transmembrane region" description="Helical" evidence="2">
    <location>
        <begin position="17"/>
        <end position="35"/>
    </location>
</feature>
<comment type="caution">
    <text evidence="3">The sequence shown here is derived from an EMBL/GenBank/DDBJ whole genome shotgun (WGS) entry which is preliminary data.</text>
</comment>
<evidence type="ECO:0000313" key="3">
    <source>
        <dbReference type="EMBL" id="MFD0798811.1"/>
    </source>
</evidence>
<keyword evidence="4" id="KW-1185">Reference proteome</keyword>
<protein>
    <submittedName>
        <fullName evidence="3">Tryptophan-rich sensory protein</fullName>
    </submittedName>
</protein>
<feature type="region of interest" description="Disordered" evidence="1">
    <location>
        <begin position="509"/>
        <end position="529"/>
    </location>
</feature>
<proteinExistence type="predicted"/>
<dbReference type="Proteomes" id="UP001597012">
    <property type="component" value="Unassembled WGS sequence"/>
</dbReference>
<accession>A0ABW3B7E3</accession>
<feature type="transmembrane region" description="Helical" evidence="2">
    <location>
        <begin position="41"/>
        <end position="58"/>
    </location>
</feature>
<dbReference type="RefSeq" id="WP_379935719.1">
    <property type="nucleotide sequence ID" value="NZ_JBHTHY010000014.1"/>
</dbReference>
<keyword evidence="2" id="KW-1133">Transmembrane helix</keyword>
<name>A0ABW3B7E3_9FLAO</name>
<organism evidence="3 4">
    <name type="scientific">Maribacter chungangensis</name>
    <dbReference type="NCBI Taxonomy" id="1069117"/>
    <lineage>
        <taxon>Bacteria</taxon>
        <taxon>Pseudomonadati</taxon>
        <taxon>Bacteroidota</taxon>
        <taxon>Flavobacteriia</taxon>
        <taxon>Flavobacteriales</taxon>
        <taxon>Flavobacteriaceae</taxon>
        <taxon>Maribacter</taxon>
    </lineage>
</organism>
<reference evidence="4" key="1">
    <citation type="journal article" date="2019" name="Int. J. Syst. Evol. Microbiol.">
        <title>The Global Catalogue of Microorganisms (GCM) 10K type strain sequencing project: providing services to taxonomists for standard genome sequencing and annotation.</title>
        <authorList>
            <consortium name="The Broad Institute Genomics Platform"/>
            <consortium name="The Broad Institute Genome Sequencing Center for Infectious Disease"/>
            <person name="Wu L."/>
            <person name="Ma J."/>
        </authorList>
    </citation>
    <scope>NUCLEOTIDE SEQUENCE [LARGE SCALE GENOMIC DNA]</scope>
    <source>
        <strain evidence="4">CCUG 61948</strain>
    </source>
</reference>
<sequence length="746" mass="84249">MIAAKQIIQNTLLRWRLFRTAEIGLVSLGIAVLVYCLFPSIWMAAVVFLVAILLYGVWVRPWKFGVREVCSYLDSALKELENSTYLLFSKDEELSAIAKIQQYRTAETLVFSKRKIRLKHKIGKSLGIALGCVGLGLLLQYSGIRLPAETTKNTPPQNDAIVFQPLDSLSVEVVPPVVQSQKITVRYPSYTGKSASVTSDMNVKVLEGSTVDWAVRFNQPIKKAVFQFGADETDMTWDNALYTHRLKASNAGFYSLKFTDTLQNEYLSALYSFEVFKDEPPEVRMNKLPQFSSFEATDSQEFTFTSSITDDFGIADVAIIATVSKGTGESVKFREERLAFDTPLQKLSKSATLQKKMDLRSLRMEPGDELYFYVEVKDNKEPKANITRTETYFSVIKDTATDAFAVEGTMGADLMPDYFRSQRQLIIDTEQLILEKPALKKPDFNFRSNELGFDQKALRIKYGEFMGDETEAPTAPKEIGAATVPGDMLDEYSHKHDGSNEHNLVADEEHDHDHDHDHGDEQMSGADSEEDPLEAYVHNHGDPEASTLFAKSLKSMLKDAMAEMWDAELYLRLYEPEKSLPYQYKALKLIQEIKNSARIYVHRIGFDPPPIKEEKRLSGELKDVKGFRKTEELKMDEIYPNMKAALQVLSLVRAKNRTLSEEDRSVLKAAGDELAVLAIAQPNRYLNTLQNLKWLSEAEQLDMVRINLAYAGLLRALPDRTAVPSASNSYTGQLNHLFLEALESND</sequence>
<evidence type="ECO:0000313" key="4">
    <source>
        <dbReference type="Proteomes" id="UP001597012"/>
    </source>
</evidence>
<feature type="compositionally biased region" description="Basic and acidic residues" evidence="1">
    <location>
        <begin position="509"/>
        <end position="521"/>
    </location>
</feature>
<evidence type="ECO:0000256" key="2">
    <source>
        <dbReference type="SAM" id="Phobius"/>
    </source>
</evidence>
<keyword evidence="2" id="KW-0472">Membrane</keyword>